<dbReference type="AlphaFoldDB" id="A0AAD6DI89"/>
<evidence type="ECO:0000313" key="2">
    <source>
        <dbReference type="Proteomes" id="UP001216150"/>
    </source>
</evidence>
<reference evidence="1 2" key="1">
    <citation type="journal article" date="2023" name="IMA Fungus">
        <title>Comparative genomic study of the Penicillium genus elucidates a diverse pangenome and 15 lateral gene transfer events.</title>
        <authorList>
            <person name="Petersen C."/>
            <person name="Sorensen T."/>
            <person name="Nielsen M.R."/>
            <person name="Sondergaard T.E."/>
            <person name="Sorensen J.L."/>
            <person name="Fitzpatrick D.A."/>
            <person name="Frisvad J.C."/>
            <person name="Nielsen K.L."/>
        </authorList>
    </citation>
    <scope>NUCLEOTIDE SEQUENCE [LARGE SCALE GENOMIC DNA]</scope>
    <source>
        <strain evidence="1 2">IBT 29057</strain>
    </source>
</reference>
<dbReference type="Proteomes" id="UP001216150">
    <property type="component" value="Unassembled WGS sequence"/>
</dbReference>
<sequence length="59" mass="6675">MVKVKVEVIEEKSFLEEVAGSQPEKRLYRKWQLGGKFPLPNSTLLTEGVPGEENEEGNE</sequence>
<proteinExistence type="predicted"/>
<gene>
    <name evidence="1" type="ORF">N7450_006632</name>
</gene>
<dbReference type="EMBL" id="JAQJAC010000005">
    <property type="protein sequence ID" value="KAJ5583968.1"/>
    <property type="molecule type" value="Genomic_DNA"/>
</dbReference>
<comment type="caution">
    <text evidence="1">The sequence shown here is derived from an EMBL/GenBank/DDBJ whole genome shotgun (WGS) entry which is preliminary data.</text>
</comment>
<protein>
    <submittedName>
        <fullName evidence="1">Uncharacterized protein</fullName>
    </submittedName>
</protein>
<organism evidence="1 2">
    <name type="scientific">Penicillium hetheringtonii</name>
    <dbReference type="NCBI Taxonomy" id="911720"/>
    <lineage>
        <taxon>Eukaryota</taxon>
        <taxon>Fungi</taxon>
        <taxon>Dikarya</taxon>
        <taxon>Ascomycota</taxon>
        <taxon>Pezizomycotina</taxon>
        <taxon>Eurotiomycetes</taxon>
        <taxon>Eurotiomycetidae</taxon>
        <taxon>Eurotiales</taxon>
        <taxon>Aspergillaceae</taxon>
        <taxon>Penicillium</taxon>
    </lineage>
</organism>
<name>A0AAD6DI89_9EURO</name>
<keyword evidence="2" id="KW-1185">Reference proteome</keyword>
<evidence type="ECO:0000313" key="1">
    <source>
        <dbReference type="EMBL" id="KAJ5583968.1"/>
    </source>
</evidence>
<accession>A0AAD6DI89</accession>